<dbReference type="eggNOG" id="KOG0483">
    <property type="taxonomic scope" value="Eukaryota"/>
</dbReference>
<feature type="compositionally biased region" description="Basic and acidic residues" evidence="12">
    <location>
        <begin position="172"/>
        <end position="182"/>
    </location>
</feature>
<dbReference type="Pfam" id="PF02183">
    <property type="entry name" value="HALZ"/>
    <property type="match status" value="1"/>
</dbReference>
<evidence type="ECO:0000256" key="11">
    <source>
        <dbReference type="SAM" id="Coils"/>
    </source>
</evidence>
<feature type="compositionally biased region" description="Low complexity" evidence="12">
    <location>
        <begin position="184"/>
        <end position="194"/>
    </location>
</feature>
<dbReference type="InterPro" id="IPR017970">
    <property type="entry name" value="Homeobox_CS"/>
</dbReference>
<dbReference type="GO" id="GO:0045893">
    <property type="term" value="P:positive regulation of DNA-templated transcription"/>
    <property type="evidence" value="ECO:0007669"/>
    <property type="project" value="TreeGrafter"/>
</dbReference>
<feature type="region of interest" description="Disordered" evidence="12">
    <location>
        <begin position="172"/>
        <end position="198"/>
    </location>
</feature>
<keyword evidence="6 8" id="KW-0539">Nucleus</keyword>
<dbReference type="PANTHER" id="PTHR24326:SF547">
    <property type="entry name" value="HOMEOBOX-LEUCINE ZIPPER PROTEIN ATHB-6"/>
    <property type="match status" value="1"/>
</dbReference>
<evidence type="ECO:0000256" key="10">
    <source>
        <dbReference type="RuleBase" id="RU369038"/>
    </source>
</evidence>
<evidence type="ECO:0000256" key="7">
    <source>
        <dbReference type="ARBA" id="ARBA00025748"/>
    </source>
</evidence>
<keyword evidence="2 10" id="KW-0805">Transcription regulation</keyword>
<keyword evidence="4 8" id="KW-0371">Homeobox</keyword>
<reference evidence="15" key="2">
    <citation type="submission" date="2025-08" db="UniProtKB">
        <authorList>
            <consortium name="RefSeq"/>
        </authorList>
    </citation>
    <scope>IDENTIFICATION</scope>
    <source>
        <tissue evidence="15">Etiolated seedlings</tissue>
    </source>
</reference>
<dbReference type="PRINTS" id="PR00031">
    <property type="entry name" value="HTHREPRESSR"/>
</dbReference>
<evidence type="ECO:0000256" key="12">
    <source>
        <dbReference type="SAM" id="MobiDB-lite"/>
    </source>
</evidence>
<dbReference type="GO" id="GO:0000981">
    <property type="term" value="F:DNA-binding transcription factor activity, RNA polymerase II-specific"/>
    <property type="evidence" value="ECO:0007669"/>
    <property type="project" value="UniProtKB-UniRule"/>
</dbReference>
<dbReference type="Proteomes" id="UP000087171">
    <property type="component" value="Chromosome Ca5"/>
</dbReference>
<dbReference type="KEGG" id="cam:101514480"/>
<organism evidence="14 15">
    <name type="scientific">Cicer arietinum</name>
    <name type="common">Chickpea</name>
    <name type="synonym">Garbanzo</name>
    <dbReference type="NCBI Taxonomy" id="3827"/>
    <lineage>
        <taxon>Eukaryota</taxon>
        <taxon>Viridiplantae</taxon>
        <taxon>Streptophyta</taxon>
        <taxon>Embryophyta</taxon>
        <taxon>Tracheophyta</taxon>
        <taxon>Spermatophyta</taxon>
        <taxon>Magnoliopsida</taxon>
        <taxon>eudicotyledons</taxon>
        <taxon>Gunneridae</taxon>
        <taxon>Pentapetalae</taxon>
        <taxon>rosids</taxon>
        <taxon>fabids</taxon>
        <taxon>Fabales</taxon>
        <taxon>Fabaceae</taxon>
        <taxon>Papilionoideae</taxon>
        <taxon>50 kb inversion clade</taxon>
        <taxon>NPAAA clade</taxon>
        <taxon>Hologalegina</taxon>
        <taxon>IRL clade</taxon>
        <taxon>Cicereae</taxon>
        <taxon>Cicer</taxon>
    </lineage>
</organism>
<evidence type="ECO:0000256" key="4">
    <source>
        <dbReference type="ARBA" id="ARBA00023155"/>
    </source>
</evidence>
<evidence type="ECO:0000259" key="13">
    <source>
        <dbReference type="PROSITE" id="PS50071"/>
    </source>
</evidence>
<evidence type="ECO:0000256" key="3">
    <source>
        <dbReference type="ARBA" id="ARBA00023125"/>
    </source>
</evidence>
<dbReference type="AlphaFoldDB" id="A0A1S2YBI0"/>
<dbReference type="Gene3D" id="1.10.10.60">
    <property type="entry name" value="Homeodomain-like"/>
    <property type="match status" value="1"/>
</dbReference>
<keyword evidence="3 8" id="KW-0238">DNA-binding</keyword>
<reference evidence="14" key="1">
    <citation type="journal article" date="2013" name="Nat. Biotechnol.">
        <title>Draft genome sequence of chickpea (Cicer arietinum) provides a resource for trait improvement.</title>
        <authorList>
            <person name="Varshney R.K."/>
            <person name="Song C."/>
            <person name="Saxena R.K."/>
            <person name="Azam S."/>
            <person name="Yu S."/>
            <person name="Sharpe A.G."/>
            <person name="Cannon S."/>
            <person name="Baek J."/>
            <person name="Rosen B.D."/>
            <person name="Tar'an B."/>
            <person name="Millan T."/>
            <person name="Zhang X."/>
            <person name="Ramsay L.D."/>
            <person name="Iwata A."/>
            <person name="Wang Y."/>
            <person name="Nelson W."/>
            <person name="Farmer A.D."/>
            <person name="Gaur P.M."/>
            <person name="Soderlund C."/>
            <person name="Penmetsa R.V."/>
            <person name="Xu C."/>
            <person name="Bharti A.K."/>
            <person name="He W."/>
            <person name="Winter P."/>
            <person name="Zhao S."/>
            <person name="Hane J.K."/>
            <person name="Carrasquilla-Garcia N."/>
            <person name="Condie J.A."/>
            <person name="Upadhyaya H.D."/>
            <person name="Luo M.C."/>
            <person name="Thudi M."/>
            <person name="Gowda C.L."/>
            <person name="Singh N.P."/>
            <person name="Lichtenzveig J."/>
            <person name="Gali K.K."/>
            <person name="Rubio J."/>
            <person name="Nadarajan N."/>
            <person name="Dolezel J."/>
            <person name="Bansal K.C."/>
            <person name="Xu X."/>
            <person name="Edwards D."/>
            <person name="Zhang G."/>
            <person name="Kahl G."/>
            <person name="Gil J."/>
            <person name="Singh K.B."/>
            <person name="Datta S.K."/>
            <person name="Jackson S.A."/>
            <person name="Wang J."/>
            <person name="Cook D.R."/>
        </authorList>
    </citation>
    <scope>NUCLEOTIDE SEQUENCE [LARGE SCALE GENOMIC DNA]</scope>
    <source>
        <strain evidence="14">cv. CDC Frontier</strain>
    </source>
</reference>
<name>A0A1S2YBI0_CICAR</name>
<keyword evidence="14" id="KW-1185">Reference proteome</keyword>
<evidence type="ECO:0000256" key="5">
    <source>
        <dbReference type="ARBA" id="ARBA00023163"/>
    </source>
</evidence>
<feature type="DNA-binding region" description="Homeobox" evidence="8">
    <location>
        <begin position="56"/>
        <end position="115"/>
    </location>
</feature>
<gene>
    <name evidence="15" type="primary">LOC101514480</name>
</gene>
<dbReference type="GeneID" id="101514480"/>
<evidence type="ECO:0000313" key="15">
    <source>
        <dbReference type="RefSeq" id="XP_004502402.1"/>
    </source>
</evidence>
<proteinExistence type="inferred from homology"/>
<dbReference type="OrthoDB" id="6159439at2759"/>
<dbReference type="InterPro" id="IPR000047">
    <property type="entry name" value="HTH_motif"/>
</dbReference>
<dbReference type="GO" id="GO:0000976">
    <property type="term" value="F:transcription cis-regulatory region binding"/>
    <property type="evidence" value="ECO:0007669"/>
    <property type="project" value="UniProtKB-ARBA"/>
</dbReference>
<keyword evidence="5 10" id="KW-0804">Transcription</keyword>
<dbReference type="RefSeq" id="XP_004502402.1">
    <property type="nucleotide sequence ID" value="XM_004502345.3"/>
</dbReference>
<protein>
    <recommendedName>
        <fullName evidence="10">Homeobox-leucine zipper protein</fullName>
    </recommendedName>
    <alternativeName>
        <fullName evidence="10">HD-ZIP protein</fullName>
    </alternativeName>
    <alternativeName>
        <fullName evidence="10">Homeodomain transcription factor</fullName>
    </alternativeName>
</protein>
<dbReference type="SMART" id="SM00389">
    <property type="entry name" value="HOX"/>
    <property type="match status" value="1"/>
</dbReference>
<dbReference type="GO" id="GO:0005634">
    <property type="term" value="C:nucleus"/>
    <property type="evidence" value="ECO:0007669"/>
    <property type="project" value="UniProtKB-SubCell"/>
</dbReference>
<feature type="coiled-coil region" evidence="11">
    <location>
        <begin position="113"/>
        <end position="161"/>
    </location>
</feature>
<feature type="domain" description="Homeobox" evidence="13">
    <location>
        <begin position="54"/>
        <end position="114"/>
    </location>
</feature>
<dbReference type="Pfam" id="PF00046">
    <property type="entry name" value="Homeodomain"/>
    <property type="match status" value="1"/>
</dbReference>
<evidence type="ECO:0000256" key="8">
    <source>
        <dbReference type="PROSITE-ProRule" id="PRU00108"/>
    </source>
</evidence>
<keyword evidence="11" id="KW-0175">Coiled coil</keyword>
<comment type="similarity">
    <text evidence="7 10">Belongs to the HD-ZIP homeobox family. Class I subfamily.</text>
</comment>
<comment type="subcellular location">
    <subcellularLocation>
        <location evidence="1 8 9">Nucleus</location>
    </subcellularLocation>
</comment>
<dbReference type="CDD" id="cd00086">
    <property type="entry name" value="homeodomain"/>
    <property type="match status" value="1"/>
</dbReference>
<evidence type="ECO:0000256" key="6">
    <source>
        <dbReference type="ARBA" id="ARBA00023242"/>
    </source>
</evidence>
<evidence type="ECO:0000313" key="14">
    <source>
        <dbReference type="Proteomes" id="UP000087171"/>
    </source>
</evidence>
<dbReference type="InterPro" id="IPR045224">
    <property type="entry name" value="HDZip_class_I_plant"/>
</dbReference>
<accession>A0A1S2YBI0</accession>
<dbReference type="PROSITE" id="PS50071">
    <property type="entry name" value="HOMEOBOX_2"/>
    <property type="match status" value="1"/>
</dbReference>
<dbReference type="InterPro" id="IPR009057">
    <property type="entry name" value="Homeodomain-like_sf"/>
</dbReference>
<evidence type="ECO:0000256" key="9">
    <source>
        <dbReference type="RuleBase" id="RU000682"/>
    </source>
</evidence>
<evidence type="ECO:0000256" key="2">
    <source>
        <dbReference type="ARBA" id="ARBA00023015"/>
    </source>
</evidence>
<dbReference type="InterPro" id="IPR001356">
    <property type="entry name" value="HD"/>
</dbReference>
<comment type="function">
    <text evidence="10">Transcription factor.</text>
</comment>
<evidence type="ECO:0000256" key="1">
    <source>
        <dbReference type="ARBA" id="ARBA00004123"/>
    </source>
</evidence>
<dbReference type="PANTHER" id="PTHR24326">
    <property type="entry name" value="HOMEOBOX-LEUCINE ZIPPER PROTEIN"/>
    <property type="match status" value="1"/>
</dbReference>
<dbReference type="InterPro" id="IPR003106">
    <property type="entry name" value="Leu_zip_homeo"/>
</dbReference>
<dbReference type="FunFam" id="1.10.10.60:FF:000144">
    <property type="entry name" value="homeobox-leucine zipper protein ATHB-6-like"/>
    <property type="match status" value="1"/>
</dbReference>
<dbReference type="PROSITE" id="PS00027">
    <property type="entry name" value="HOMEOBOX_1"/>
    <property type="match status" value="1"/>
</dbReference>
<dbReference type="PaxDb" id="3827-XP_004502402.1"/>
<sequence>MKRLASSDSSPALITICPSIEEQSPRNKHVYGREFQSMMLDGFEEEEVCVEEQEHHSEKKRRLRVDQVKALEKNFEVENKLEPERKEKLAIELGLQPRQVAVWFQNRRARWKTKQLERDYGVLKANYDALKLKFDAITQDNKALHNEIKELKSSLHEEEKSTVSVAVKEEITIPESGIDKHNNPSSETSIPSSESKAHLNDVGVGEASSSLFPLELKDGSSDSDSSAISSSGVLQNEQHLLLSPDSSPLKYNCFISSSSPSSSMNCFQYQKSYHVKMEEQNFLSADEACNFFSDEQAPTLQWYCPDQWS</sequence>
<dbReference type="SUPFAM" id="SSF46689">
    <property type="entry name" value="Homeodomain-like"/>
    <property type="match status" value="1"/>
</dbReference>